<sequence length="164" mass="16978">MLLVAAAGSAAAADKAPLDAPRKAAGGGVAEPRLTGTAKLHRTAGDVIHFSFDAHGGGIDTRGTFRFSHYVEGEGSYAQGRMDCLVSGGPVTVATGVVTKSDLPGLKGKRVGFSVTNDGQRLGYSWAATSDPRSAKDLPQCVSSAPYERVERGGFDVVPFEPEL</sequence>
<evidence type="ECO:0000313" key="1">
    <source>
        <dbReference type="EMBL" id="AXK37286.1"/>
    </source>
</evidence>
<keyword evidence="2" id="KW-1185">Reference proteome</keyword>
<dbReference type="EMBL" id="CP031320">
    <property type="protein sequence ID" value="AXK37286.1"/>
    <property type="molecule type" value="Genomic_DNA"/>
</dbReference>
<gene>
    <name evidence="1" type="ORF">DVA86_12435</name>
</gene>
<evidence type="ECO:0000313" key="2">
    <source>
        <dbReference type="Proteomes" id="UP000254425"/>
    </source>
</evidence>
<proteinExistence type="predicted"/>
<accession>A0A345Y070</accession>
<organism evidence="1 2">
    <name type="scientific">Streptomyces armeniacus</name>
    <dbReference type="NCBI Taxonomy" id="83291"/>
    <lineage>
        <taxon>Bacteria</taxon>
        <taxon>Bacillati</taxon>
        <taxon>Actinomycetota</taxon>
        <taxon>Actinomycetes</taxon>
        <taxon>Kitasatosporales</taxon>
        <taxon>Streptomycetaceae</taxon>
        <taxon>Streptomyces</taxon>
    </lineage>
</organism>
<dbReference type="Proteomes" id="UP000254425">
    <property type="component" value="Chromosome"/>
</dbReference>
<evidence type="ECO:0008006" key="3">
    <source>
        <dbReference type="Google" id="ProtNLM"/>
    </source>
</evidence>
<dbReference type="KEGG" id="sarm:DVA86_12435"/>
<reference evidence="1 2" key="1">
    <citation type="submission" date="2018-07" db="EMBL/GenBank/DDBJ databases">
        <title>Draft genome of the type strain Streptomyces armeniacus ATCC 15676.</title>
        <authorList>
            <person name="Labana P."/>
            <person name="Gosse J.T."/>
            <person name="Boddy C.N."/>
        </authorList>
    </citation>
    <scope>NUCLEOTIDE SEQUENCE [LARGE SCALE GENOMIC DNA]</scope>
    <source>
        <strain evidence="1 2">ATCC 15676</strain>
    </source>
</reference>
<dbReference type="AlphaFoldDB" id="A0A345Y070"/>
<name>A0A345Y070_9ACTN</name>
<protein>
    <recommendedName>
        <fullName evidence="3">Repetin</fullName>
    </recommendedName>
</protein>